<feature type="compositionally biased region" description="Basic residues" evidence="1">
    <location>
        <begin position="30"/>
        <end position="39"/>
    </location>
</feature>
<feature type="compositionally biased region" description="Basic and acidic residues" evidence="1">
    <location>
        <begin position="1"/>
        <end position="20"/>
    </location>
</feature>
<evidence type="ECO:0000313" key="3">
    <source>
        <dbReference type="Proteomes" id="UP000276133"/>
    </source>
</evidence>
<dbReference type="OrthoDB" id="10232292at2759"/>
<organism evidence="2 3">
    <name type="scientific">Brachionus plicatilis</name>
    <name type="common">Marine rotifer</name>
    <name type="synonym">Brachionus muelleri</name>
    <dbReference type="NCBI Taxonomy" id="10195"/>
    <lineage>
        <taxon>Eukaryota</taxon>
        <taxon>Metazoa</taxon>
        <taxon>Spiralia</taxon>
        <taxon>Gnathifera</taxon>
        <taxon>Rotifera</taxon>
        <taxon>Eurotatoria</taxon>
        <taxon>Monogononta</taxon>
        <taxon>Pseudotrocha</taxon>
        <taxon>Ploima</taxon>
        <taxon>Brachionidae</taxon>
        <taxon>Brachionus</taxon>
    </lineage>
</organism>
<keyword evidence="3" id="KW-1185">Reference proteome</keyword>
<feature type="region of interest" description="Disordered" evidence="1">
    <location>
        <begin position="1"/>
        <end position="62"/>
    </location>
</feature>
<name>A0A3M7Q993_BRAPC</name>
<reference evidence="2 3" key="1">
    <citation type="journal article" date="2018" name="Sci. Rep.">
        <title>Genomic signatures of local adaptation to the degree of environmental predictability in rotifers.</title>
        <authorList>
            <person name="Franch-Gras L."/>
            <person name="Hahn C."/>
            <person name="Garcia-Roger E.M."/>
            <person name="Carmona M.J."/>
            <person name="Serra M."/>
            <person name="Gomez A."/>
        </authorList>
    </citation>
    <scope>NUCLEOTIDE SEQUENCE [LARGE SCALE GENOMIC DNA]</scope>
    <source>
        <strain evidence="2">HYR1</strain>
    </source>
</reference>
<dbReference type="AlphaFoldDB" id="A0A3M7Q993"/>
<gene>
    <name evidence="2" type="ORF">BpHYR1_000301</name>
</gene>
<evidence type="ECO:0000256" key="1">
    <source>
        <dbReference type="SAM" id="MobiDB-lite"/>
    </source>
</evidence>
<accession>A0A3M7Q993</accession>
<dbReference type="Proteomes" id="UP000276133">
    <property type="component" value="Unassembled WGS sequence"/>
</dbReference>
<sequence length="537" mass="60982">MEHITIRAAETKADKSMEKLKQKRGASSSPKRRPGRPKRRQIEINSDTHSNNSQPSPRLPSAFSMRIYNGTAEEDLEQWISELKIKIYGIIDDSFKIEAIRAYTSGRARDFLNKFIADSHDQVKKDPKENLEHFSLRIGELVRKALPTNDKHIQMRMQIEYFINGLAPDLAALVRNRVPLTLEKAMKYATQYEGENNLKHKEKERKLEKENKTPILAAACEISSMTEQKQMLDKIMEEFKRFREEIRTEIKISQSPSHSSSINPGNNGYRFKTTVMGNQKKDNDPSVRTKYANFHTYKPKLCFVCSKLGHLRASLPAIILGCTLKTCVDTGSTKSFIHASFLENLGSSTFDLIPLDKPILVKMGNGETMICHNKVELTLQIGNDVYPFEFLTADKLLFDSILGMDFMKISTDQIQLPPKCHCFVVAQPNRKFCGHALVSNHGPLNGKFGVYVAKGPKIWSPTVFINLKNLSDQTVNLSPGTILSQLKLLKENEYELLHLNTLGTNESKLNPLDEFPEGVNVDDCDLNVEQKEIFKTF</sequence>
<evidence type="ECO:0000313" key="2">
    <source>
        <dbReference type="EMBL" id="RNA07970.1"/>
    </source>
</evidence>
<feature type="compositionally biased region" description="Polar residues" evidence="1">
    <location>
        <begin position="43"/>
        <end position="56"/>
    </location>
</feature>
<dbReference type="InterPro" id="IPR021109">
    <property type="entry name" value="Peptidase_aspartic_dom_sf"/>
</dbReference>
<dbReference type="Gene3D" id="2.40.70.10">
    <property type="entry name" value="Acid Proteases"/>
    <property type="match status" value="1"/>
</dbReference>
<dbReference type="Pfam" id="PF13975">
    <property type="entry name" value="gag-asp_proteas"/>
    <property type="match status" value="1"/>
</dbReference>
<dbReference type="CDD" id="cd00303">
    <property type="entry name" value="retropepsin_like"/>
    <property type="match status" value="1"/>
</dbReference>
<dbReference type="SUPFAM" id="SSF50630">
    <property type="entry name" value="Acid proteases"/>
    <property type="match status" value="1"/>
</dbReference>
<proteinExistence type="predicted"/>
<comment type="caution">
    <text evidence="2">The sequence shown here is derived from an EMBL/GenBank/DDBJ whole genome shotgun (WGS) entry which is preliminary data.</text>
</comment>
<dbReference type="EMBL" id="REGN01006891">
    <property type="protein sequence ID" value="RNA07970.1"/>
    <property type="molecule type" value="Genomic_DNA"/>
</dbReference>
<protein>
    <submittedName>
        <fullName evidence="2">Uncharacterized protein</fullName>
    </submittedName>
</protein>